<sequence>MSTLTLPYYKDGSLLPSALPTQREIETATKLLPTIRSPGYDGRIVVIRDQYVVKYGTYVLENEGHALLFIEQHLSIPAPRLYAMYREGEKLYIIMQFIPGVDLQSLWPSLSNFDKKSILGELRCIFDEIRSLPPKGFFGGVMGGPVPHRYFYSREKNPAITGPFEREEDFHLAIAERSRQIWAGNNRHGWISDFFARNLPIALKGHGSVFTHSDLCPQNIIIQIIDSESSTKRYRVGAIIDWETAGWYPTYWEFAATFALLQWLDDWPESLEKILDPWPLEGAMLRFVHQDLEF</sequence>
<evidence type="ECO:0000313" key="3">
    <source>
        <dbReference type="Proteomes" id="UP000002035"/>
    </source>
</evidence>
<dbReference type="Proteomes" id="UP000002035">
    <property type="component" value="Unassembled WGS sequence"/>
</dbReference>
<dbReference type="Gene3D" id="3.90.1200.10">
    <property type="match status" value="1"/>
</dbReference>
<reference evidence="3" key="1">
    <citation type="journal article" date="2012" name="MBio">
        <title>Comparative genome analysis of Trichophyton rubrum and related dermatophytes reveals candidate genes involved in infection.</title>
        <authorList>
            <person name="Martinez D.A."/>
            <person name="Oliver B.G."/>
            <person name="Graeser Y."/>
            <person name="Goldberg J.M."/>
            <person name="Li W."/>
            <person name="Martinez-Rossi N.M."/>
            <person name="Monod M."/>
            <person name="Shelest E."/>
            <person name="Barton R.C."/>
            <person name="Birch E."/>
            <person name="Brakhage A.A."/>
            <person name="Chen Z."/>
            <person name="Gurr S.J."/>
            <person name="Heiman D."/>
            <person name="Heitman J."/>
            <person name="Kosti I."/>
            <person name="Rossi A."/>
            <person name="Saif S."/>
            <person name="Samalova M."/>
            <person name="Saunders C.W."/>
            <person name="Shea T."/>
            <person name="Summerbell R.C."/>
            <person name="Xu J."/>
            <person name="Young S."/>
            <person name="Zeng Q."/>
            <person name="Birren B.W."/>
            <person name="Cuomo C.A."/>
            <person name="White T.C."/>
        </authorList>
    </citation>
    <scope>NUCLEOTIDE SEQUENCE [LARGE SCALE GENOMIC DNA]</scope>
    <source>
        <strain evidence="3">ATCC MYA-4605 / CBS 113480</strain>
    </source>
</reference>
<dbReference type="CDD" id="cd05120">
    <property type="entry name" value="APH_ChoK_like"/>
    <property type="match status" value="1"/>
</dbReference>
<organism evidence="2 3">
    <name type="scientific">Arthroderma otae (strain ATCC MYA-4605 / CBS 113480)</name>
    <name type="common">Microsporum canis</name>
    <dbReference type="NCBI Taxonomy" id="554155"/>
    <lineage>
        <taxon>Eukaryota</taxon>
        <taxon>Fungi</taxon>
        <taxon>Dikarya</taxon>
        <taxon>Ascomycota</taxon>
        <taxon>Pezizomycotina</taxon>
        <taxon>Eurotiomycetes</taxon>
        <taxon>Eurotiomycetidae</taxon>
        <taxon>Onygenales</taxon>
        <taxon>Arthrodermataceae</taxon>
        <taxon>Microsporum</taxon>
    </lineage>
</organism>
<dbReference type="OMA" id="YPSYWDY"/>
<dbReference type="STRING" id="554155.C5FH89"/>
<dbReference type="GO" id="GO:0016740">
    <property type="term" value="F:transferase activity"/>
    <property type="evidence" value="ECO:0007669"/>
    <property type="project" value="UniProtKB-KW"/>
</dbReference>
<dbReference type="PANTHER" id="PTHR21310:SF48">
    <property type="entry name" value="AMINOGLYCOSIDE PHOSPHOTRANSFERASE DOMAIN-CONTAINING PROTEIN"/>
    <property type="match status" value="1"/>
</dbReference>
<dbReference type="OrthoDB" id="4171331at2759"/>
<dbReference type="eggNOG" id="ENOG502SMIE">
    <property type="taxonomic scope" value="Eukaryota"/>
</dbReference>
<dbReference type="SUPFAM" id="SSF56112">
    <property type="entry name" value="Protein kinase-like (PK-like)"/>
    <property type="match status" value="1"/>
</dbReference>
<dbReference type="VEuPathDB" id="FungiDB:MCYG_01627"/>
<evidence type="ECO:0000313" key="2">
    <source>
        <dbReference type="EMBL" id="EEQ28808.1"/>
    </source>
</evidence>
<keyword evidence="2" id="KW-0808">Transferase</keyword>
<name>C5FH89_ARTOC</name>
<proteinExistence type="predicted"/>
<dbReference type="InterPro" id="IPR002575">
    <property type="entry name" value="Aminoglycoside_PTrfase"/>
</dbReference>
<dbReference type="GeneID" id="9222949"/>
<dbReference type="EMBL" id="DS995702">
    <property type="protein sequence ID" value="EEQ28808.1"/>
    <property type="molecule type" value="Genomic_DNA"/>
</dbReference>
<dbReference type="PANTHER" id="PTHR21310">
    <property type="entry name" value="AMINOGLYCOSIDE PHOSPHOTRANSFERASE-RELATED-RELATED"/>
    <property type="match status" value="1"/>
</dbReference>
<dbReference type="AlphaFoldDB" id="C5FH89"/>
<dbReference type="RefSeq" id="XP_002848693.1">
    <property type="nucleotide sequence ID" value="XM_002848647.1"/>
</dbReference>
<dbReference type="InterPro" id="IPR011009">
    <property type="entry name" value="Kinase-like_dom_sf"/>
</dbReference>
<evidence type="ECO:0000259" key="1">
    <source>
        <dbReference type="Pfam" id="PF01636"/>
    </source>
</evidence>
<dbReference type="HOGENOM" id="CLU_021768_5_1_1"/>
<dbReference type="InterPro" id="IPR051678">
    <property type="entry name" value="AGP_Transferase"/>
</dbReference>
<keyword evidence="3" id="KW-1185">Reference proteome</keyword>
<accession>C5FH89</accession>
<protein>
    <submittedName>
        <fullName evidence="2">Phosphotransferase family protein</fullName>
    </submittedName>
</protein>
<feature type="domain" description="Aminoglycoside phosphotransferase" evidence="1">
    <location>
        <begin position="60"/>
        <end position="259"/>
    </location>
</feature>
<gene>
    <name evidence="2" type="ORF">MCYG_01627</name>
</gene>
<dbReference type="Pfam" id="PF01636">
    <property type="entry name" value="APH"/>
    <property type="match status" value="1"/>
</dbReference>